<name>A0A1Z5IIJ4_9LACO</name>
<dbReference type="AlphaFoldDB" id="A0A1Z5IIJ4"/>
<keyword evidence="6" id="KW-0269">Exonuclease</keyword>
<dbReference type="GO" id="GO:0006302">
    <property type="term" value="P:double-strand break repair"/>
    <property type="evidence" value="ECO:0007669"/>
    <property type="project" value="InterPro"/>
</dbReference>
<evidence type="ECO:0000256" key="2">
    <source>
        <dbReference type="ARBA" id="ARBA00011322"/>
    </source>
</evidence>
<evidence type="ECO:0000313" key="7">
    <source>
        <dbReference type="Proteomes" id="UP000198402"/>
    </source>
</evidence>
<dbReference type="Pfam" id="PF13476">
    <property type="entry name" value="AAA_23"/>
    <property type="match status" value="1"/>
</dbReference>
<dbReference type="SUPFAM" id="SSF57997">
    <property type="entry name" value="Tropomyosin"/>
    <property type="match status" value="1"/>
</dbReference>
<keyword evidence="7" id="KW-1185">Reference proteome</keyword>
<dbReference type="InterPro" id="IPR027417">
    <property type="entry name" value="P-loop_NTPase"/>
</dbReference>
<feature type="domain" description="Rad50/SbcC-type AAA" evidence="5">
    <location>
        <begin position="5"/>
        <end position="299"/>
    </location>
</feature>
<proteinExistence type="inferred from homology"/>
<dbReference type="Gene3D" id="3.40.50.300">
    <property type="entry name" value="P-loop containing nucleotide triphosphate hydrolases"/>
    <property type="match status" value="2"/>
</dbReference>
<dbReference type="Proteomes" id="UP000198402">
    <property type="component" value="Unassembled WGS sequence"/>
</dbReference>
<sequence>MKPLQLKLTNFGPYAKQTIDFTQLDEASIFLIAGPTGSGKTTLFDAMTFALYGESASDDRDPSALRSDFAEADEPTAVTLKFEHKGLEYEVTRQPKQTLAKKRGTGTRDYPSSGKLMIFKDGIKTDEITRMQEINLKLTDILQISRKQFVQIVLLPQGEFRRFLVSDSSAKEAILRKVFGTQLFQRWATVLKQQLNTQREQIKSARSVIDSGLKRVRWTDSDGDHDLTQLEGQYQQDQTELTTAKQVLDQTQQQVNQLNQQLETAQKMNQNIEKLAAKRQAEQQLQAEQSKIDQKQQRLDTLNWVHEQQHDYEQQQELTKQQEQLKRQKVTLTHNLTTQTQDSKKLDGQQKDLTANAKKMTGIQSEIAVLTEQRPLYEQVRQFNVQLDQETSEYTVATAALSKAQTDTVTQQDRLKQLNAQIDHQSELLKTSAQLTALQADQTAQEKRVSDLFDQQSQLAEKKKLVADAQSAVTAISQKVKTASADYENLRNQWLAGQIAVLASQLKPGTPCPVCGSVAHPAPHAVTETKLVDNETIKAAEQALQQLKDQQTKALADLSNQQQVLEKQTQVVKQQAQALRTQLKVQASVTVTDMLSQVTEQEAQTEQQLGAVKQQLLQIDQAIAERQTKTAEIERQQQTIQTLKQRVQSAKLTQQTTQTKLDAAQKQLPAQFADLTALDDYLTQQRQRVADYQQQVQTNHQALQQCKEQIATTQANLHTTESTLQVTEQRLTKLTGTLEQAVKVHLGADQMTQFIGLMGQLDEISALKQTLQDFQQAMTAAKADVAAYEQLVGDKQTVDLTVIQQQLNETKTQLKTAQKLADDRQQQVTVNGDILAQLKTTTHQVAAQLDELNELQLLVETVAGGGDNKLGLERYVLRAQLAEILVIANQHLKQLSSGRYSMQLHLEAGAYQKNTGLEIDVYDDNVGQVRSVHTLSGGESFIAALSLALALGESIQNESGGISIDALFIDEGFGSLDQESLSTAMKALENVESSNRMIGIISHVTLLQETIPYQIQVQPVGQGKSVAKIVLP</sequence>
<comment type="caution">
    <text evidence="6">The sequence shown here is derived from an EMBL/GenBank/DDBJ whole genome shotgun (WGS) entry which is preliminary data.</text>
</comment>
<feature type="coiled-coil region" evidence="4">
    <location>
        <begin position="234"/>
        <end position="335"/>
    </location>
</feature>
<dbReference type="OrthoDB" id="9795626at2"/>
<dbReference type="InterPro" id="IPR038729">
    <property type="entry name" value="Rad50/SbcC_AAA"/>
</dbReference>
<reference evidence="6 7" key="1">
    <citation type="submission" date="2015-11" db="EMBL/GenBank/DDBJ databases">
        <title>Draft genome sequences of new species of the genus Lactobacillus isolated from orchardgrass silage.</title>
        <authorList>
            <person name="Tohno M."/>
            <person name="Tanizawa Y."/>
            <person name="Arita M."/>
        </authorList>
    </citation>
    <scope>NUCLEOTIDE SEQUENCE [LARGE SCALE GENOMIC DNA]</scope>
    <source>
        <strain evidence="6 7">IWT126</strain>
    </source>
</reference>
<keyword evidence="6" id="KW-0540">Nuclease</keyword>
<feature type="coiled-coil region" evidence="4">
    <location>
        <begin position="530"/>
        <end position="653"/>
    </location>
</feature>
<keyword evidence="6" id="KW-0378">Hydrolase</keyword>
<dbReference type="EMBL" id="BCMG01000005">
    <property type="protein sequence ID" value="GAX01261.1"/>
    <property type="molecule type" value="Genomic_DNA"/>
</dbReference>
<gene>
    <name evidence="6" type="primary">sbcC_2</name>
    <name evidence="6" type="ORF">IWT126_01287</name>
</gene>
<dbReference type="RefSeq" id="WP_089136657.1">
    <property type="nucleotide sequence ID" value="NZ_BCMG01000005.1"/>
</dbReference>
<comment type="similarity">
    <text evidence="1">Belongs to the SMC family. SbcC subfamily.</text>
</comment>
<dbReference type="GO" id="GO:0004527">
    <property type="term" value="F:exonuclease activity"/>
    <property type="evidence" value="ECO:0007669"/>
    <property type="project" value="UniProtKB-KW"/>
</dbReference>
<evidence type="ECO:0000259" key="5">
    <source>
        <dbReference type="Pfam" id="PF13476"/>
    </source>
</evidence>
<evidence type="ECO:0000256" key="4">
    <source>
        <dbReference type="SAM" id="Coils"/>
    </source>
</evidence>
<dbReference type="PANTHER" id="PTHR32114:SF2">
    <property type="entry name" value="ABC TRANSPORTER ABCH.3"/>
    <property type="match status" value="1"/>
</dbReference>
<accession>A0A1Z5IIJ4</accession>
<protein>
    <recommendedName>
        <fullName evidence="3">Nuclease SbcCD subunit C</fullName>
    </recommendedName>
</protein>
<organism evidence="6 7">
    <name type="scientific">Secundilactobacillus silagei JCM 19001</name>
    <dbReference type="NCBI Taxonomy" id="1302250"/>
    <lineage>
        <taxon>Bacteria</taxon>
        <taxon>Bacillati</taxon>
        <taxon>Bacillota</taxon>
        <taxon>Bacilli</taxon>
        <taxon>Lactobacillales</taxon>
        <taxon>Lactobacillaceae</taxon>
        <taxon>Secundilactobacillus</taxon>
    </lineage>
</organism>
<dbReference type="PANTHER" id="PTHR32114">
    <property type="entry name" value="ABC TRANSPORTER ABCH.3"/>
    <property type="match status" value="1"/>
</dbReference>
<dbReference type="Pfam" id="PF13558">
    <property type="entry name" value="SbcC_Walker_B"/>
    <property type="match status" value="1"/>
</dbReference>
<dbReference type="GO" id="GO:0016887">
    <property type="term" value="F:ATP hydrolysis activity"/>
    <property type="evidence" value="ECO:0007669"/>
    <property type="project" value="InterPro"/>
</dbReference>
<comment type="subunit">
    <text evidence="2">Heterodimer of SbcC and SbcD.</text>
</comment>
<keyword evidence="4" id="KW-0175">Coiled coil</keyword>
<evidence type="ECO:0000313" key="6">
    <source>
        <dbReference type="EMBL" id="GAX01261.1"/>
    </source>
</evidence>
<feature type="coiled-coil region" evidence="4">
    <location>
        <begin position="764"/>
        <end position="855"/>
    </location>
</feature>
<dbReference type="STRING" id="1302250.GCA_001313225_01659"/>
<evidence type="ECO:0000256" key="1">
    <source>
        <dbReference type="ARBA" id="ARBA00006930"/>
    </source>
</evidence>
<dbReference type="SUPFAM" id="SSF52540">
    <property type="entry name" value="P-loop containing nucleoside triphosphate hydrolases"/>
    <property type="match status" value="1"/>
</dbReference>
<evidence type="ECO:0000256" key="3">
    <source>
        <dbReference type="ARBA" id="ARBA00013368"/>
    </source>
</evidence>